<feature type="transmembrane region" description="Helical" evidence="6">
    <location>
        <begin position="370"/>
        <end position="389"/>
    </location>
</feature>
<comment type="subcellular location">
    <subcellularLocation>
        <location evidence="1">Cell membrane</location>
        <topology evidence="1">Multi-pass membrane protein</topology>
    </subcellularLocation>
</comment>
<protein>
    <submittedName>
        <fullName evidence="9">Competence protein ComEC</fullName>
    </submittedName>
</protein>
<dbReference type="NCBIfam" id="TIGR00360">
    <property type="entry name" value="ComEC_N-term"/>
    <property type="match status" value="1"/>
</dbReference>
<reference evidence="9 10" key="1">
    <citation type="submission" date="2016-10" db="EMBL/GenBank/DDBJ databases">
        <authorList>
            <person name="de Groot N.N."/>
        </authorList>
    </citation>
    <scope>NUCLEOTIDE SEQUENCE [LARGE SCALE GENOMIC DNA]</scope>
    <source>
        <strain evidence="9 10">RK1</strain>
    </source>
</reference>
<sequence length="704" mass="79239">MKQPIPLHKGHVPFARFLMALVAGIAVSYVYVPNRSLYLIVCGVLISSVITFASLILLTRLRRQRYYGAMGFLVFAALFATGAVLTWQTHPEIDQQHFSHGRYRALIGSIADEPVVRSGYIRFPLEISQAYGADTLTDVRGKLMLTVTMHDSLSQSFNYGDELVIPATYDDVPPPYNPSEMDYQRYLANKNCWHRAYLSSNEVQRIGTGKGSWLMAYALMLRRQLVGKFEQYLLDKDALSVASTLILGYRADLSDELLQAFSNTGTIHVLSVSGMHVVIVFWMFSRLLGWMNHGRKLRVGKFTILVTAVWSYAALTGFSPSVLRAATMITFVIAASTFSQQNRIYNSISASAFFLLLYNPKFIVDIGFQLSYLAVLGIVFLMPIWKAAFQTDYRLIKPISDYVGMSVSAQTSAGPLAAYYFHQFPLYFLLANLFIVLPASGIMYIGFILLILPSGIVASVAGEILERLILIVKSGLHYIEQLPGATIRGICLTGWDCLLIYMCLFAGAMAAVNRSKQWFYAAFMFVCMLVVFSFIANFQKLNRHEAIIFNVRQKLSIGLMDGGEAWVYSDLGSLDDRTMRYAVLPELEAYTSADKIHFVPSDSSYRSDRIYIKDQILQFGNLRLMVYDGEKTYGGKFETDILLIRNNPSISLTELVKNIRCKQLVVDGSNYSSTINRLLSEAKIAAIPIYVLKDNFAYRYRITD</sequence>
<gene>
    <name evidence="9" type="ORF">SAMN05444682_11127</name>
</gene>
<evidence type="ECO:0000256" key="3">
    <source>
        <dbReference type="ARBA" id="ARBA00022692"/>
    </source>
</evidence>
<evidence type="ECO:0000259" key="8">
    <source>
        <dbReference type="Pfam" id="PF13567"/>
    </source>
</evidence>
<dbReference type="OrthoDB" id="9761531at2"/>
<feature type="transmembrane region" description="Helical" evidence="6">
    <location>
        <begin position="486"/>
        <end position="512"/>
    </location>
</feature>
<evidence type="ECO:0000256" key="6">
    <source>
        <dbReference type="SAM" id="Phobius"/>
    </source>
</evidence>
<evidence type="ECO:0000256" key="4">
    <source>
        <dbReference type="ARBA" id="ARBA00022989"/>
    </source>
</evidence>
<evidence type="ECO:0000256" key="1">
    <source>
        <dbReference type="ARBA" id="ARBA00004651"/>
    </source>
</evidence>
<feature type="transmembrane region" description="Helical" evidence="6">
    <location>
        <begin position="267"/>
        <end position="285"/>
    </location>
</feature>
<feature type="transmembrane region" description="Helical" evidence="6">
    <location>
        <begin position="37"/>
        <end position="59"/>
    </location>
</feature>
<keyword evidence="10" id="KW-1185">Reference proteome</keyword>
<feature type="transmembrane region" description="Helical" evidence="6">
    <location>
        <begin position="297"/>
        <end position="315"/>
    </location>
</feature>
<dbReference type="Pfam" id="PF13567">
    <property type="entry name" value="DUF4131"/>
    <property type="match status" value="1"/>
</dbReference>
<keyword evidence="3 6" id="KW-0812">Transmembrane</keyword>
<evidence type="ECO:0000256" key="2">
    <source>
        <dbReference type="ARBA" id="ARBA00022475"/>
    </source>
</evidence>
<evidence type="ECO:0000256" key="5">
    <source>
        <dbReference type="ARBA" id="ARBA00023136"/>
    </source>
</evidence>
<dbReference type="PANTHER" id="PTHR30619:SF1">
    <property type="entry name" value="RECOMBINATION PROTEIN 2"/>
    <property type="match status" value="1"/>
</dbReference>
<evidence type="ECO:0000259" key="7">
    <source>
        <dbReference type="Pfam" id="PF03772"/>
    </source>
</evidence>
<dbReference type="InterPro" id="IPR052159">
    <property type="entry name" value="Competence_DNA_uptake"/>
</dbReference>
<dbReference type="InterPro" id="IPR025405">
    <property type="entry name" value="DUF4131"/>
</dbReference>
<keyword evidence="2" id="KW-1003">Cell membrane</keyword>
<name>A0A1I3SFH1_9SPHI</name>
<dbReference type="RefSeq" id="WP_090630032.1">
    <property type="nucleotide sequence ID" value="NZ_FOQO01000011.1"/>
</dbReference>
<proteinExistence type="predicted"/>
<dbReference type="PANTHER" id="PTHR30619">
    <property type="entry name" value="DNA INTERNALIZATION/COMPETENCE PROTEIN COMEC/REC2"/>
    <property type="match status" value="1"/>
</dbReference>
<feature type="transmembrane region" description="Helical" evidence="6">
    <location>
        <begin position="66"/>
        <end position="87"/>
    </location>
</feature>
<keyword evidence="4 6" id="KW-1133">Transmembrane helix</keyword>
<dbReference type="EMBL" id="FOQO01000011">
    <property type="protein sequence ID" value="SFJ57090.1"/>
    <property type="molecule type" value="Genomic_DNA"/>
</dbReference>
<dbReference type="GO" id="GO:0005886">
    <property type="term" value="C:plasma membrane"/>
    <property type="evidence" value="ECO:0007669"/>
    <property type="project" value="UniProtKB-SubCell"/>
</dbReference>
<feature type="domain" description="ComEC/Rec2-related protein" evidence="7">
    <location>
        <begin position="245"/>
        <end position="510"/>
    </location>
</feature>
<feature type="transmembrane region" description="Helical" evidence="6">
    <location>
        <begin position="12"/>
        <end position="31"/>
    </location>
</feature>
<feature type="transmembrane region" description="Helical" evidence="6">
    <location>
        <begin position="518"/>
        <end position="538"/>
    </location>
</feature>
<dbReference type="STRING" id="1477437.SAMN05444682_11127"/>
<dbReference type="AlphaFoldDB" id="A0A1I3SFH1"/>
<organism evidence="9 10">
    <name type="scientific">Parapedobacter indicus</name>
    <dbReference type="NCBI Taxonomy" id="1477437"/>
    <lineage>
        <taxon>Bacteria</taxon>
        <taxon>Pseudomonadati</taxon>
        <taxon>Bacteroidota</taxon>
        <taxon>Sphingobacteriia</taxon>
        <taxon>Sphingobacteriales</taxon>
        <taxon>Sphingobacteriaceae</taxon>
        <taxon>Parapedobacter</taxon>
    </lineage>
</organism>
<dbReference type="Proteomes" id="UP000198670">
    <property type="component" value="Unassembled WGS sequence"/>
</dbReference>
<evidence type="ECO:0000313" key="10">
    <source>
        <dbReference type="Proteomes" id="UP000198670"/>
    </source>
</evidence>
<dbReference type="InterPro" id="IPR004477">
    <property type="entry name" value="ComEC_N"/>
</dbReference>
<keyword evidence="5 6" id="KW-0472">Membrane</keyword>
<accession>A0A1I3SFH1</accession>
<feature type="domain" description="DUF4131" evidence="8">
    <location>
        <begin position="44"/>
        <end position="203"/>
    </location>
</feature>
<evidence type="ECO:0000313" key="9">
    <source>
        <dbReference type="EMBL" id="SFJ57090.1"/>
    </source>
</evidence>
<dbReference type="Pfam" id="PF03772">
    <property type="entry name" value="Competence"/>
    <property type="match status" value="1"/>
</dbReference>